<reference evidence="10 11" key="1">
    <citation type="submission" date="2024-05" db="EMBL/GenBank/DDBJ databases">
        <title>Haplotype-resolved chromosome-level genome assembly of Huyou (Citrus changshanensis).</title>
        <authorList>
            <person name="Miao C."/>
            <person name="Chen W."/>
            <person name="Wu Y."/>
            <person name="Wang L."/>
            <person name="Zhao S."/>
            <person name="Grierson D."/>
            <person name="Xu C."/>
            <person name="Chen K."/>
        </authorList>
    </citation>
    <scope>NUCLEOTIDE SEQUENCE [LARGE SCALE GENOMIC DNA]</scope>
    <source>
        <strain evidence="10">01-14</strain>
        <tissue evidence="10">Leaf</tissue>
    </source>
</reference>
<protein>
    <recommendedName>
        <fullName evidence="9">GATA-type domain-containing protein</fullName>
    </recommendedName>
</protein>
<keyword evidence="11" id="KW-1185">Reference proteome</keyword>
<dbReference type="EMBL" id="JBCGBO010000004">
    <property type="protein sequence ID" value="KAK9208227.1"/>
    <property type="molecule type" value="Genomic_DNA"/>
</dbReference>
<dbReference type="PANTHER" id="PTHR47255">
    <property type="entry name" value="GATA TRANSCRIPTION FACTOR 22-RELATED"/>
    <property type="match status" value="1"/>
</dbReference>
<feature type="compositionally biased region" description="Basic and acidic residues" evidence="8">
    <location>
        <begin position="113"/>
        <end position="125"/>
    </location>
</feature>
<feature type="compositionally biased region" description="Polar residues" evidence="8">
    <location>
        <begin position="101"/>
        <end position="112"/>
    </location>
</feature>
<evidence type="ECO:0000256" key="2">
    <source>
        <dbReference type="ARBA" id="ARBA00022771"/>
    </source>
</evidence>
<dbReference type="InterPro" id="IPR000679">
    <property type="entry name" value="Znf_GATA"/>
</dbReference>
<accession>A0AAP0QPW9</accession>
<feature type="region of interest" description="Disordered" evidence="8">
    <location>
        <begin position="99"/>
        <end position="147"/>
    </location>
</feature>
<name>A0AAP0QPW9_9ROSI</name>
<evidence type="ECO:0000256" key="7">
    <source>
        <dbReference type="PROSITE-ProRule" id="PRU00094"/>
    </source>
</evidence>
<dbReference type="PROSITE" id="PS00344">
    <property type="entry name" value="GATA_ZN_FINGER_1"/>
    <property type="match status" value="1"/>
</dbReference>
<evidence type="ECO:0000256" key="3">
    <source>
        <dbReference type="ARBA" id="ARBA00022833"/>
    </source>
</evidence>
<feature type="compositionally biased region" description="Low complexity" evidence="8">
    <location>
        <begin position="128"/>
        <end position="146"/>
    </location>
</feature>
<dbReference type="PANTHER" id="PTHR47255:SF13">
    <property type="entry name" value="GATA-TYPE DOMAIN-CONTAINING PROTEIN"/>
    <property type="match status" value="1"/>
</dbReference>
<evidence type="ECO:0000256" key="6">
    <source>
        <dbReference type="ARBA" id="ARBA00023163"/>
    </source>
</evidence>
<dbReference type="Pfam" id="PF00320">
    <property type="entry name" value="GATA"/>
    <property type="match status" value="1"/>
</dbReference>
<dbReference type="PROSITE" id="PS50114">
    <property type="entry name" value="GATA_ZN_FINGER_2"/>
    <property type="match status" value="1"/>
</dbReference>
<keyword evidence="5" id="KW-0238">DNA-binding</keyword>
<dbReference type="SUPFAM" id="SSF57716">
    <property type="entry name" value="Glucocorticoid receptor-like (DNA-binding domain)"/>
    <property type="match status" value="1"/>
</dbReference>
<dbReference type="GO" id="GO:0043565">
    <property type="term" value="F:sequence-specific DNA binding"/>
    <property type="evidence" value="ECO:0007669"/>
    <property type="project" value="InterPro"/>
</dbReference>
<evidence type="ECO:0000256" key="1">
    <source>
        <dbReference type="ARBA" id="ARBA00022723"/>
    </source>
</evidence>
<keyword evidence="1" id="KW-0479">Metal-binding</keyword>
<comment type="caution">
    <text evidence="10">The sequence shown here is derived from an EMBL/GenBank/DDBJ whole genome shotgun (WGS) entry which is preliminary data.</text>
</comment>
<feature type="domain" description="GATA-type" evidence="9">
    <location>
        <begin position="195"/>
        <end position="231"/>
    </location>
</feature>
<evidence type="ECO:0000259" key="9">
    <source>
        <dbReference type="PROSITE" id="PS50114"/>
    </source>
</evidence>
<dbReference type="GO" id="GO:0006355">
    <property type="term" value="P:regulation of DNA-templated transcription"/>
    <property type="evidence" value="ECO:0007669"/>
    <property type="project" value="InterPro"/>
</dbReference>
<evidence type="ECO:0000313" key="10">
    <source>
        <dbReference type="EMBL" id="KAK9208227.1"/>
    </source>
</evidence>
<dbReference type="CDD" id="cd00202">
    <property type="entry name" value="ZnF_GATA"/>
    <property type="match status" value="1"/>
</dbReference>
<dbReference type="Proteomes" id="UP001428341">
    <property type="component" value="Unassembled WGS sequence"/>
</dbReference>
<keyword evidence="2 7" id="KW-0863">Zinc-finger</keyword>
<dbReference type="SMART" id="SM00401">
    <property type="entry name" value="ZnF_GATA"/>
    <property type="match status" value="1"/>
</dbReference>
<keyword evidence="3" id="KW-0862">Zinc</keyword>
<gene>
    <name evidence="10" type="ORF">WN944_000581</name>
</gene>
<evidence type="ECO:0000256" key="4">
    <source>
        <dbReference type="ARBA" id="ARBA00023015"/>
    </source>
</evidence>
<dbReference type="Gene3D" id="3.30.50.10">
    <property type="entry name" value="Erythroid Transcription Factor GATA-1, subunit A"/>
    <property type="match status" value="1"/>
</dbReference>
<sequence>MAPMYLNPAQDHSDPFRLAEEQKRDHQHLQLLHSSSHNRPAASVSRPIFLNSSTQDQGMIKLEGSQQHDQKARTINSITRSNLFFLFNSFIDQRIAGGGSSDLQSSMSQPKTMTDKLAIRRREVGEGSTSDNSSYTSSSSGESMSSKMRLANKIINSSSVSTGTHDESVKVAEKLLHEHDNIEVHYFTTNSSNSNNTVRICSDCNTTTTPLWRSGPRGPKSLCNACGIRQRKARRAMQAAAECGTTTAKDNSSFPKIKLQNNMEKKPRTSHVAQYKKVQCNTPDPDPPHHEYRSQRKLCFKDFALSLSSNSALKQVFPRDVEKAAILLMELSCGFIHT</sequence>
<dbReference type="AlphaFoldDB" id="A0AAP0QPW9"/>
<evidence type="ECO:0000256" key="5">
    <source>
        <dbReference type="ARBA" id="ARBA00023125"/>
    </source>
</evidence>
<organism evidence="10 11">
    <name type="scientific">Citrus x changshan-huyou</name>
    <dbReference type="NCBI Taxonomy" id="2935761"/>
    <lineage>
        <taxon>Eukaryota</taxon>
        <taxon>Viridiplantae</taxon>
        <taxon>Streptophyta</taxon>
        <taxon>Embryophyta</taxon>
        <taxon>Tracheophyta</taxon>
        <taxon>Spermatophyta</taxon>
        <taxon>Magnoliopsida</taxon>
        <taxon>eudicotyledons</taxon>
        <taxon>Gunneridae</taxon>
        <taxon>Pentapetalae</taxon>
        <taxon>rosids</taxon>
        <taxon>malvids</taxon>
        <taxon>Sapindales</taxon>
        <taxon>Rutaceae</taxon>
        <taxon>Aurantioideae</taxon>
        <taxon>Citrus</taxon>
    </lineage>
</organism>
<dbReference type="InterPro" id="IPR013088">
    <property type="entry name" value="Znf_NHR/GATA"/>
</dbReference>
<proteinExistence type="predicted"/>
<keyword evidence="4" id="KW-0805">Transcription regulation</keyword>
<keyword evidence="6" id="KW-0804">Transcription</keyword>
<dbReference type="InterPro" id="IPR052138">
    <property type="entry name" value="GATA_ZnFinger_Domain"/>
</dbReference>
<evidence type="ECO:0000313" key="11">
    <source>
        <dbReference type="Proteomes" id="UP001428341"/>
    </source>
</evidence>
<dbReference type="GO" id="GO:0008270">
    <property type="term" value="F:zinc ion binding"/>
    <property type="evidence" value="ECO:0007669"/>
    <property type="project" value="UniProtKB-KW"/>
</dbReference>
<evidence type="ECO:0000256" key="8">
    <source>
        <dbReference type="SAM" id="MobiDB-lite"/>
    </source>
</evidence>